<protein>
    <submittedName>
        <fullName evidence="1">Uncharacterized protein</fullName>
    </submittedName>
</protein>
<organism evidence="1 2">
    <name type="scientific">Bacillus thuringiensis subsp. tolworthi</name>
    <dbReference type="NCBI Taxonomy" id="1442"/>
    <lineage>
        <taxon>Bacteria</taxon>
        <taxon>Bacillati</taxon>
        <taxon>Bacillota</taxon>
        <taxon>Bacilli</taxon>
        <taxon>Bacillales</taxon>
        <taxon>Bacillaceae</taxon>
        <taxon>Bacillus</taxon>
        <taxon>Bacillus cereus group</taxon>
    </lineage>
</organism>
<reference evidence="1 2" key="1">
    <citation type="submission" date="2015-05" db="EMBL/GenBank/DDBJ databases">
        <title>Whole genome sequence of Bacillus thuringiensis serovar tolworthi Pasteur Institute Standard strain.</title>
        <authorList>
            <person name="Kanda K."/>
            <person name="Nakashima K."/>
            <person name="Nagano Y."/>
        </authorList>
    </citation>
    <scope>NUCLEOTIDE SEQUENCE [LARGE SCALE GENOMIC DNA]</scope>
    <source>
        <strain evidence="1 2">Pasteur Institute Standard strain</strain>
    </source>
</reference>
<sequence length="55" mass="6710">MTEIIVKPPQISERTHREMTEFFVRTSIPRILKRRAEEERKKMEENQHESIKNSN</sequence>
<dbReference type="Proteomes" id="UP000055316">
    <property type="component" value="Chromosome"/>
</dbReference>
<evidence type="ECO:0000313" key="2">
    <source>
        <dbReference type="Proteomes" id="UP000055316"/>
    </source>
</evidence>
<accession>A0A9W3ZTK3</accession>
<dbReference type="EMBL" id="AP014864">
    <property type="protein sequence ID" value="BAR82253.1"/>
    <property type="molecule type" value="Genomic_DNA"/>
</dbReference>
<gene>
    <name evidence="1" type="ORF">KNN_01406</name>
</gene>
<evidence type="ECO:0000313" key="1">
    <source>
        <dbReference type="EMBL" id="BAR82253.1"/>
    </source>
</evidence>
<dbReference type="AlphaFoldDB" id="A0A9W3ZTK3"/>
<proteinExistence type="predicted"/>
<name>A0A9W3ZTK3_BACTO</name>